<dbReference type="OrthoDB" id="7476844at2759"/>
<dbReference type="Gene3D" id="3.60.10.10">
    <property type="entry name" value="Endonuclease/exonuclease/phosphatase"/>
    <property type="match status" value="1"/>
</dbReference>
<dbReference type="AlphaFoldDB" id="A0A6J8DKT6"/>
<keyword evidence="2" id="KW-1185">Reference proteome</keyword>
<dbReference type="InterPro" id="IPR036691">
    <property type="entry name" value="Endo/exonu/phosph_ase_sf"/>
</dbReference>
<name>A0A6J8DKT6_MYTCO</name>
<dbReference type="EMBL" id="CACVKT020007420">
    <property type="protein sequence ID" value="CAC5407490.1"/>
    <property type="molecule type" value="Genomic_DNA"/>
</dbReference>
<dbReference type="SUPFAM" id="SSF56219">
    <property type="entry name" value="DNase I-like"/>
    <property type="match status" value="1"/>
</dbReference>
<evidence type="ECO:0000313" key="2">
    <source>
        <dbReference type="Proteomes" id="UP000507470"/>
    </source>
</evidence>
<dbReference type="Proteomes" id="UP000507470">
    <property type="component" value="Unassembled WGS sequence"/>
</dbReference>
<protein>
    <submittedName>
        <fullName evidence="1">Uncharacterized protein</fullName>
    </submittedName>
</protein>
<dbReference type="PANTHER" id="PTHR19446">
    <property type="entry name" value="REVERSE TRANSCRIPTASES"/>
    <property type="match status" value="1"/>
</dbReference>
<reference evidence="1 2" key="1">
    <citation type="submission" date="2020-06" db="EMBL/GenBank/DDBJ databases">
        <authorList>
            <person name="Li R."/>
            <person name="Bekaert M."/>
        </authorList>
    </citation>
    <scope>NUCLEOTIDE SEQUENCE [LARGE SCALE GENOMIC DNA]</scope>
    <source>
        <strain evidence="2">wild</strain>
    </source>
</reference>
<organism evidence="1 2">
    <name type="scientific">Mytilus coruscus</name>
    <name type="common">Sea mussel</name>
    <dbReference type="NCBI Taxonomy" id="42192"/>
    <lineage>
        <taxon>Eukaryota</taxon>
        <taxon>Metazoa</taxon>
        <taxon>Spiralia</taxon>
        <taxon>Lophotrochozoa</taxon>
        <taxon>Mollusca</taxon>
        <taxon>Bivalvia</taxon>
        <taxon>Autobranchia</taxon>
        <taxon>Pteriomorphia</taxon>
        <taxon>Mytilida</taxon>
        <taxon>Mytiloidea</taxon>
        <taxon>Mytilidae</taxon>
        <taxon>Mytilinae</taxon>
        <taxon>Mytilus</taxon>
    </lineage>
</organism>
<evidence type="ECO:0000313" key="1">
    <source>
        <dbReference type="EMBL" id="CAC5407490.1"/>
    </source>
</evidence>
<sequence length="875" mass="101025">MSPQQSELRILSFNCKNVKTIAPFIENMRNQVDIILLQEHWLFDHELNLLDELNSHFCGKGKSINSGKNTCDLLIKSVRGYGGVAILWDRSIDQYVKSIIDGNNRIQCIELALKNPILLVSAYLPTKAENDKFEEFSECIDQLFEITQKYELTHNLVIGGDFIEEISKINNSRRALKLKKLIDECNMKVDFKGPTFINVKGEEISEIDYFIYKTEVTHKTSRLTDVASNVSDHHPIKITLPCKFLKKEDILESNVQPRIRWDKVDINKYSNIIAQETPMLKEKLQNQQNSITTTIEQTMEMLSNTAKKCSAQKTYGKNKLKLKLWNPEIKHTLHQNKIAYKNWKNADRPNDPEHPLVIVKKETRKLFRTELRKEENKRKHIERDRIITANTQNKRLFYQLIKKQRNNKNIFINDLHVSDKTYENEEVINGWHNHFKTLAEPIQNSTYDSKHQKLCDVDYQATKYLCNQASPRIVIKSELIEAIKSINTGKSEDIFGLSIEHILNAGDDFTDFLLYLVNIIIHDKLIPEIIKLGLLSPIFKNKGSKNDSKNYRGIVVLPVLCKIIEYIAGRIDFRPILLEKQSPLQRGFTPNTSPLNAAIIFEEIYREYTDCCKIGNININAVACADDIALLSDNPYDLQILVNHALQYSQLHYYTLQPQKSVIIQVENKAKKTANHNWNFNLDNKEMPNLDKSTHLGIIRSTTKSKSDTFNIHVEQNITKARRTAYSLLSAGFHGNNGLDPITSVSIYKTYIQPVLTYGLEVVHPNSTNIQKLEQFQKTALKKILSLPPNTPDPAIYIISGLLPIEAQIDTKSLTLFNNICRQNNRSKEKQLAYRQLLIKPDNSNSWYIAIKKLLYKYDFSDIIQFLGKISYRKK</sequence>
<gene>
    <name evidence="1" type="ORF">MCOR_40963</name>
</gene>
<accession>A0A6J8DKT6</accession>
<proteinExistence type="predicted"/>